<comment type="subcellular location">
    <subcellularLocation>
        <location evidence="5">Cytoplasm</location>
    </subcellularLocation>
</comment>
<evidence type="ECO:0000256" key="6">
    <source>
        <dbReference type="NCBIfam" id="TIGR00152"/>
    </source>
</evidence>
<comment type="pathway">
    <text evidence="5">Cofactor biosynthesis; coenzyme A biosynthesis; CoA from (R)-pantothenate: step 5/5.</text>
</comment>
<dbReference type="RefSeq" id="WP_142934378.1">
    <property type="nucleotide sequence ID" value="NZ_ML660171.1"/>
</dbReference>
<evidence type="ECO:0000313" key="7">
    <source>
        <dbReference type="EMBL" id="TQV82769.1"/>
    </source>
</evidence>
<reference evidence="7 8" key="1">
    <citation type="submission" date="2019-07" db="EMBL/GenBank/DDBJ databases">
        <title>Draft genome for Aliikangiella sp. M105.</title>
        <authorList>
            <person name="Wang G."/>
        </authorList>
    </citation>
    <scope>NUCLEOTIDE SEQUENCE [LARGE SCALE GENOMIC DNA]</scope>
    <source>
        <strain evidence="7 8">M105</strain>
    </source>
</reference>
<gene>
    <name evidence="5" type="primary">coaE</name>
    <name evidence="7" type="ORF">FLL46_23635</name>
</gene>
<dbReference type="SUPFAM" id="SSF52540">
    <property type="entry name" value="P-loop containing nucleoside triphosphate hydrolases"/>
    <property type="match status" value="1"/>
</dbReference>
<dbReference type="InterPro" id="IPR027417">
    <property type="entry name" value="P-loop_NTPase"/>
</dbReference>
<keyword evidence="2 5" id="KW-0547">Nucleotide-binding</keyword>
<dbReference type="GO" id="GO:0005524">
    <property type="term" value="F:ATP binding"/>
    <property type="evidence" value="ECO:0007669"/>
    <property type="project" value="UniProtKB-UniRule"/>
</dbReference>
<keyword evidence="5 7" id="KW-0808">Transferase</keyword>
<dbReference type="OrthoDB" id="9812943at2"/>
<evidence type="ECO:0000256" key="1">
    <source>
        <dbReference type="ARBA" id="ARBA00009018"/>
    </source>
</evidence>
<dbReference type="HAMAP" id="MF_00376">
    <property type="entry name" value="Dephospho_CoA_kinase"/>
    <property type="match status" value="1"/>
</dbReference>
<keyword evidence="5 7" id="KW-0418">Kinase</keyword>
<keyword evidence="5" id="KW-0963">Cytoplasm</keyword>
<sequence>MPSQQLRVALTGGIASGKSSVSDLFAKKSIPIIDADKIARDLFKSGSPLLKTLLEKFGEDIFHNDGQLNRKALGKVVFNSPEDLKWLNEFTHPKVSAEINNQLIKAKSPYVILDIPLLVDKSGNIPPHLAKVVDRVLVVDIDPEKQIERLCKREKLSTLDAKAIIANQSTREQKIAQSDDVIDNNGAIEELEQQVNLIHNQYLQLSQNAN</sequence>
<dbReference type="Gene3D" id="3.40.50.300">
    <property type="entry name" value="P-loop containing nucleotide triphosphate hydrolases"/>
    <property type="match status" value="1"/>
</dbReference>
<feature type="binding site" evidence="5">
    <location>
        <begin position="15"/>
        <end position="20"/>
    </location>
    <ligand>
        <name>ATP</name>
        <dbReference type="ChEBI" id="CHEBI:30616"/>
    </ligand>
</feature>
<protein>
    <recommendedName>
        <fullName evidence="5 6">Dephospho-CoA kinase</fullName>
        <ecNumber evidence="5 6">2.7.1.24</ecNumber>
    </recommendedName>
    <alternativeName>
        <fullName evidence="5">Dephosphocoenzyme A kinase</fullName>
    </alternativeName>
</protein>
<comment type="caution">
    <text evidence="7">The sequence shown here is derived from an EMBL/GenBank/DDBJ whole genome shotgun (WGS) entry which is preliminary data.</text>
</comment>
<dbReference type="AlphaFoldDB" id="A0A545TZX6"/>
<evidence type="ECO:0000256" key="5">
    <source>
        <dbReference type="HAMAP-Rule" id="MF_00376"/>
    </source>
</evidence>
<dbReference type="InterPro" id="IPR001977">
    <property type="entry name" value="Depp_CoAkinase"/>
</dbReference>
<dbReference type="PANTHER" id="PTHR10695:SF46">
    <property type="entry name" value="BIFUNCTIONAL COENZYME A SYNTHASE-RELATED"/>
    <property type="match status" value="1"/>
</dbReference>
<dbReference type="Pfam" id="PF01121">
    <property type="entry name" value="CoaE"/>
    <property type="match status" value="1"/>
</dbReference>
<evidence type="ECO:0000256" key="3">
    <source>
        <dbReference type="ARBA" id="ARBA00022840"/>
    </source>
</evidence>
<proteinExistence type="inferred from homology"/>
<keyword evidence="4 5" id="KW-0173">Coenzyme A biosynthesis</keyword>
<dbReference type="Proteomes" id="UP000315439">
    <property type="component" value="Unassembled WGS sequence"/>
</dbReference>
<dbReference type="GO" id="GO:0004140">
    <property type="term" value="F:dephospho-CoA kinase activity"/>
    <property type="evidence" value="ECO:0007669"/>
    <property type="project" value="UniProtKB-UniRule"/>
</dbReference>
<dbReference type="EC" id="2.7.1.24" evidence="5 6"/>
<name>A0A545TZX6_9GAMM</name>
<comment type="similarity">
    <text evidence="1 5">Belongs to the CoaE family.</text>
</comment>
<evidence type="ECO:0000256" key="4">
    <source>
        <dbReference type="ARBA" id="ARBA00022993"/>
    </source>
</evidence>
<dbReference type="EMBL" id="VIKS01000015">
    <property type="protein sequence ID" value="TQV82769.1"/>
    <property type="molecule type" value="Genomic_DNA"/>
</dbReference>
<keyword evidence="3 5" id="KW-0067">ATP-binding</keyword>
<dbReference type="GO" id="GO:0015937">
    <property type="term" value="P:coenzyme A biosynthetic process"/>
    <property type="evidence" value="ECO:0007669"/>
    <property type="project" value="UniProtKB-UniRule"/>
</dbReference>
<evidence type="ECO:0000313" key="8">
    <source>
        <dbReference type="Proteomes" id="UP000315439"/>
    </source>
</evidence>
<keyword evidence="8" id="KW-1185">Reference proteome</keyword>
<accession>A0A545TZX6</accession>
<dbReference type="CDD" id="cd02022">
    <property type="entry name" value="DPCK"/>
    <property type="match status" value="1"/>
</dbReference>
<comment type="catalytic activity">
    <reaction evidence="5">
        <text>3'-dephospho-CoA + ATP = ADP + CoA + H(+)</text>
        <dbReference type="Rhea" id="RHEA:18245"/>
        <dbReference type="ChEBI" id="CHEBI:15378"/>
        <dbReference type="ChEBI" id="CHEBI:30616"/>
        <dbReference type="ChEBI" id="CHEBI:57287"/>
        <dbReference type="ChEBI" id="CHEBI:57328"/>
        <dbReference type="ChEBI" id="CHEBI:456216"/>
        <dbReference type="EC" id="2.7.1.24"/>
    </reaction>
</comment>
<dbReference type="GO" id="GO:0005737">
    <property type="term" value="C:cytoplasm"/>
    <property type="evidence" value="ECO:0007669"/>
    <property type="project" value="UniProtKB-SubCell"/>
</dbReference>
<dbReference type="PROSITE" id="PS51219">
    <property type="entry name" value="DPCK"/>
    <property type="match status" value="1"/>
</dbReference>
<evidence type="ECO:0000256" key="2">
    <source>
        <dbReference type="ARBA" id="ARBA00022741"/>
    </source>
</evidence>
<dbReference type="NCBIfam" id="TIGR00152">
    <property type="entry name" value="dephospho-CoA kinase"/>
    <property type="match status" value="1"/>
</dbReference>
<dbReference type="PANTHER" id="PTHR10695">
    <property type="entry name" value="DEPHOSPHO-COA KINASE-RELATED"/>
    <property type="match status" value="1"/>
</dbReference>
<comment type="function">
    <text evidence="5">Catalyzes the phosphorylation of the 3'-hydroxyl group of dephosphocoenzyme A to form coenzyme A.</text>
</comment>
<organism evidence="7 8">
    <name type="scientific">Aliikangiella coralliicola</name>
    <dbReference type="NCBI Taxonomy" id="2592383"/>
    <lineage>
        <taxon>Bacteria</taxon>
        <taxon>Pseudomonadati</taxon>
        <taxon>Pseudomonadota</taxon>
        <taxon>Gammaproteobacteria</taxon>
        <taxon>Oceanospirillales</taxon>
        <taxon>Pleioneaceae</taxon>
        <taxon>Aliikangiella</taxon>
    </lineage>
</organism>
<dbReference type="UniPathway" id="UPA00241">
    <property type="reaction ID" value="UER00356"/>
</dbReference>